<accession>A0A835RDI9</accession>
<organism evidence="1 2">
    <name type="scientific">Vanilla planifolia</name>
    <name type="common">Vanilla</name>
    <dbReference type="NCBI Taxonomy" id="51239"/>
    <lineage>
        <taxon>Eukaryota</taxon>
        <taxon>Viridiplantae</taxon>
        <taxon>Streptophyta</taxon>
        <taxon>Embryophyta</taxon>
        <taxon>Tracheophyta</taxon>
        <taxon>Spermatophyta</taxon>
        <taxon>Magnoliopsida</taxon>
        <taxon>Liliopsida</taxon>
        <taxon>Asparagales</taxon>
        <taxon>Orchidaceae</taxon>
        <taxon>Vanilloideae</taxon>
        <taxon>Vanilleae</taxon>
        <taxon>Vanilla</taxon>
    </lineage>
</organism>
<comment type="caution">
    <text evidence="1">The sequence shown here is derived from an EMBL/GenBank/DDBJ whole genome shotgun (WGS) entry which is preliminary data.</text>
</comment>
<dbReference type="EMBL" id="JADCNM010000003">
    <property type="protein sequence ID" value="KAG0490280.1"/>
    <property type="molecule type" value="Genomic_DNA"/>
</dbReference>
<reference evidence="1 2" key="1">
    <citation type="journal article" date="2020" name="Nat. Food">
        <title>A phased Vanilla planifolia genome enables genetic improvement of flavour and production.</title>
        <authorList>
            <person name="Hasing T."/>
            <person name="Tang H."/>
            <person name="Brym M."/>
            <person name="Khazi F."/>
            <person name="Huang T."/>
            <person name="Chambers A.H."/>
        </authorList>
    </citation>
    <scope>NUCLEOTIDE SEQUENCE [LARGE SCALE GENOMIC DNA]</scope>
    <source>
        <tissue evidence="1">Leaf</tissue>
    </source>
</reference>
<sequence>MTRLGAGLGALALDWAAFRRSNIEASWTASASLDRCLVETLNPLAFNLGPSLHIRFLGVSSKLAVKATHKI</sequence>
<gene>
    <name evidence="1" type="ORF">HPP92_007143</name>
</gene>
<protein>
    <submittedName>
        <fullName evidence="1">Uncharacterized protein</fullName>
    </submittedName>
</protein>
<proteinExistence type="predicted"/>
<dbReference type="Proteomes" id="UP000639772">
    <property type="component" value="Chromosome 3"/>
</dbReference>
<evidence type="ECO:0000313" key="2">
    <source>
        <dbReference type="Proteomes" id="UP000639772"/>
    </source>
</evidence>
<name>A0A835RDI9_VANPL</name>
<dbReference type="AlphaFoldDB" id="A0A835RDI9"/>
<evidence type="ECO:0000313" key="1">
    <source>
        <dbReference type="EMBL" id="KAG0490280.1"/>
    </source>
</evidence>